<keyword evidence="3" id="KW-1185">Reference proteome</keyword>
<organism evidence="2 3">
    <name type="scientific">Gonapodya prolifera (strain JEL478)</name>
    <name type="common">Monoblepharis prolifera</name>
    <dbReference type="NCBI Taxonomy" id="1344416"/>
    <lineage>
        <taxon>Eukaryota</taxon>
        <taxon>Fungi</taxon>
        <taxon>Fungi incertae sedis</taxon>
        <taxon>Chytridiomycota</taxon>
        <taxon>Chytridiomycota incertae sedis</taxon>
        <taxon>Monoblepharidomycetes</taxon>
        <taxon>Monoblepharidales</taxon>
        <taxon>Gonapodyaceae</taxon>
        <taxon>Gonapodya</taxon>
    </lineage>
</organism>
<gene>
    <name evidence="2" type="ORF">M427DRAFT_384267</name>
</gene>
<evidence type="ECO:0000256" key="1">
    <source>
        <dbReference type="SAM" id="MobiDB-lite"/>
    </source>
</evidence>
<dbReference type="AlphaFoldDB" id="A0A139A8U3"/>
<dbReference type="OrthoDB" id="76224at2759"/>
<name>A0A139A8U3_GONPJ</name>
<protein>
    <submittedName>
        <fullName evidence="2">Uncharacterized protein</fullName>
    </submittedName>
</protein>
<accession>A0A139A8U3</accession>
<reference evidence="2 3" key="1">
    <citation type="journal article" date="2015" name="Genome Biol. Evol.">
        <title>Phylogenomic analyses indicate that early fungi evolved digesting cell walls of algal ancestors of land plants.</title>
        <authorList>
            <person name="Chang Y."/>
            <person name="Wang S."/>
            <person name="Sekimoto S."/>
            <person name="Aerts A.L."/>
            <person name="Choi C."/>
            <person name="Clum A."/>
            <person name="LaButti K.M."/>
            <person name="Lindquist E.A."/>
            <person name="Yee Ngan C."/>
            <person name="Ohm R.A."/>
            <person name="Salamov A.A."/>
            <person name="Grigoriev I.V."/>
            <person name="Spatafora J.W."/>
            <person name="Berbee M.L."/>
        </authorList>
    </citation>
    <scope>NUCLEOTIDE SEQUENCE [LARGE SCALE GENOMIC DNA]</scope>
    <source>
        <strain evidence="2 3">JEL478</strain>
    </source>
</reference>
<dbReference type="EMBL" id="KQ965781">
    <property type="protein sequence ID" value="KXS13222.1"/>
    <property type="molecule type" value="Genomic_DNA"/>
</dbReference>
<dbReference type="Proteomes" id="UP000070544">
    <property type="component" value="Unassembled WGS sequence"/>
</dbReference>
<feature type="region of interest" description="Disordered" evidence="1">
    <location>
        <begin position="75"/>
        <end position="112"/>
    </location>
</feature>
<evidence type="ECO:0000313" key="2">
    <source>
        <dbReference type="EMBL" id="KXS13222.1"/>
    </source>
</evidence>
<feature type="compositionally biased region" description="Basic residues" evidence="1">
    <location>
        <begin position="97"/>
        <end position="112"/>
    </location>
</feature>
<evidence type="ECO:0000313" key="3">
    <source>
        <dbReference type="Proteomes" id="UP000070544"/>
    </source>
</evidence>
<proteinExistence type="predicted"/>
<sequence length="112" mass="12281">MLVPDGESGKLVLSPIPTTRFFDIVPHHPTLSTAKDVANAGRHAKRKVVGARATIEEASKETKRLHGKLYVAGARGDDARVHRSTGAGVGAADGEQRRRKRTRPRRGRVQRR</sequence>